<organism evidence="11 12">
    <name type="scientific">Marinicauda algicola</name>
    <dbReference type="NCBI Taxonomy" id="2029849"/>
    <lineage>
        <taxon>Bacteria</taxon>
        <taxon>Pseudomonadati</taxon>
        <taxon>Pseudomonadota</taxon>
        <taxon>Alphaproteobacteria</taxon>
        <taxon>Maricaulales</taxon>
        <taxon>Maricaulaceae</taxon>
        <taxon>Marinicauda</taxon>
    </lineage>
</organism>
<dbReference type="PANTHER" id="PTHR43821:SF1">
    <property type="entry name" value="NAD(P)H NITROREDUCTASE YDJA-RELATED"/>
    <property type="match status" value="1"/>
</dbReference>
<comment type="similarity">
    <text evidence="1 7">Belongs to the nitroreductase family.</text>
</comment>
<keyword evidence="5 7" id="KW-0560">Oxidoreductase</keyword>
<sequence>MTDVRKPEFPSEGETLAPAHPNGETLSLLARRRSTVAKCMTGPGPSDEQIATLLRLAARTPDHGKLFPWRFIVFEGEARSRFGEILEARLREIEPGGPEERYAFERARFERAPVVIAVISEVTPGHKIPEWEQVLSAGAVCFNLLVSASAMGFAGQWLTEWYAYDETVRAALGLKQTERVAGFVYLGTASEPPTERPRAEPRVERWSGPRG</sequence>
<dbReference type="InterPro" id="IPR029479">
    <property type="entry name" value="Nitroreductase"/>
</dbReference>
<evidence type="ECO:0000256" key="3">
    <source>
        <dbReference type="ARBA" id="ARBA00022643"/>
    </source>
</evidence>
<keyword evidence="4 7" id="KW-0521">NADP</keyword>
<evidence type="ECO:0000256" key="8">
    <source>
        <dbReference type="PIRSR" id="PIRSR000232-1"/>
    </source>
</evidence>
<feature type="binding site" description="in other chain" evidence="8">
    <location>
        <begin position="32"/>
        <end position="34"/>
    </location>
    <ligand>
        <name>FMN</name>
        <dbReference type="ChEBI" id="CHEBI:58210"/>
        <note>ligand shared between dimeric partners</note>
    </ligand>
</feature>
<dbReference type="InterPro" id="IPR052530">
    <property type="entry name" value="NAD(P)H_nitroreductase"/>
</dbReference>
<dbReference type="InterPro" id="IPR000415">
    <property type="entry name" value="Nitroreductase-like"/>
</dbReference>
<feature type="binding site" description="in other chain" evidence="8">
    <location>
        <begin position="157"/>
        <end position="159"/>
    </location>
    <ligand>
        <name>FMN</name>
        <dbReference type="ChEBI" id="CHEBI:58210"/>
        <note>ligand shared between dimeric partners</note>
    </ligand>
</feature>
<evidence type="ECO:0000313" key="12">
    <source>
        <dbReference type="Proteomes" id="UP000308054"/>
    </source>
</evidence>
<evidence type="ECO:0000256" key="6">
    <source>
        <dbReference type="ARBA" id="ARBA00023027"/>
    </source>
</evidence>
<keyword evidence="2 7" id="KW-0285">Flavoprotein</keyword>
<feature type="region of interest" description="Disordered" evidence="9">
    <location>
        <begin position="1"/>
        <end position="23"/>
    </location>
</feature>
<evidence type="ECO:0000259" key="10">
    <source>
        <dbReference type="Pfam" id="PF00881"/>
    </source>
</evidence>
<evidence type="ECO:0000256" key="5">
    <source>
        <dbReference type="ARBA" id="ARBA00023002"/>
    </source>
</evidence>
<feature type="binding site" evidence="8">
    <location>
        <position position="63"/>
    </location>
    <ligand>
        <name>FMN</name>
        <dbReference type="ChEBI" id="CHEBI:58210"/>
        <note>ligand shared between dimeric partners</note>
    </ligand>
</feature>
<dbReference type="SUPFAM" id="SSF55469">
    <property type="entry name" value="FMN-dependent nitroreductase-like"/>
    <property type="match status" value="1"/>
</dbReference>
<evidence type="ECO:0000256" key="2">
    <source>
        <dbReference type="ARBA" id="ARBA00022630"/>
    </source>
</evidence>
<dbReference type="OrthoDB" id="9804207at2"/>
<evidence type="ECO:0000256" key="9">
    <source>
        <dbReference type="SAM" id="MobiDB-lite"/>
    </source>
</evidence>
<dbReference type="RefSeq" id="WP_135996011.1">
    <property type="nucleotide sequence ID" value="NZ_CP071057.1"/>
</dbReference>
<dbReference type="AlphaFoldDB" id="A0A4S2GYG6"/>
<dbReference type="GO" id="GO:0016491">
    <property type="term" value="F:oxidoreductase activity"/>
    <property type="evidence" value="ECO:0007669"/>
    <property type="project" value="UniProtKB-UniRule"/>
</dbReference>
<keyword evidence="6 7" id="KW-0520">NAD</keyword>
<name>A0A4S2GYG6_9PROT</name>
<feature type="binding site" evidence="8">
    <location>
        <position position="59"/>
    </location>
    <ligand>
        <name>FMN</name>
        <dbReference type="ChEBI" id="CHEBI:58210"/>
        <note>ligand shared between dimeric partners</note>
    </ligand>
</feature>
<dbReference type="Gene3D" id="3.40.109.10">
    <property type="entry name" value="NADH Oxidase"/>
    <property type="match status" value="1"/>
</dbReference>
<proteinExistence type="inferred from homology"/>
<evidence type="ECO:0000256" key="4">
    <source>
        <dbReference type="ARBA" id="ARBA00022857"/>
    </source>
</evidence>
<feature type="region of interest" description="Disordered" evidence="9">
    <location>
        <begin position="190"/>
        <end position="211"/>
    </location>
</feature>
<evidence type="ECO:0000313" key="11">
    <source>
        <dbReference type="EMBL" id="TGY88166.1"/>
    </source>
</evidence>
<keyword evidence="12" id="KW-1185">Reference proteome</keyword>
<dbReference type="InterPro" id="IPR026021">
    <property type="entry name" value="YdjA-like"/>
</dbReference>
<comment type="cofactor">
    <cofactor evidence="8">
        <name>FMN</name>
        <dbReference type="ChEBI" id="CHEBI:58210"/>
    </cofactor>
    <text evidence="8">Binds 1 FMN per subunit.</text>
</comment>
<accession>A0A4S2GYG6</accession>
<reference evidence="11 12" key="1">
    <citation type="journal article" date="2017" name="Int. J. Syst. Evol. Microbiol.">
        <title>Marinicauda algicola sp. nov., isolated from a marine red alga Rhodosorus marinus.</title>
        <authorList>
            <person name="Jeong S.E."/>
            <person name="Jeon S.H."/>
            <person name="Chun B.H."/>
            <person name="Kim D.W."/>
            <person name="Jeon C.O."/>
        </authorList>
    </citation>
    <scope>NUCLEOTIDE SEQUENCE [LARGE SCALE GENOMIC DNA]</scope>
    <source>
        <strain evidence="11 12">JCM 31718</strain>
    </source>
</reference>
<feature type="domain" description="Nitroreductase" evidence="10">
    <location>
        <begin position="31"/>
        <end position="187"/>
    </location>
</feature>
<keyword evidence="3 7" id="KW-0288">FMN</keyword>
<feature type="compositionally biased region" description="Basic and acidic residues" evidence="9">
    <location>
        <begin position="193"/>
        <end position="211"/>
    </location>
</feature>
<gene>
    <name evidence="11" type="ORF">E5163_10020</name>
</gene>
<dbReference type="EMBL" id="SRXW01000003">
    <property type="protein sequence ID" value="TGY88166.1"/>
    <property type="molecule type" value="Genomic_DNA"/>
</dbReference>
<dbReference type="EC" id="1.-.-.-" evidence="7"/>
<dbReference type="PIRSF" id="PIRSF000232">
    <property type="entry name" value="YdjA"/>
    <property type="match status" value="1"/>
</dbReference>
<dbReference type="Pfam" id="PF00881">
    <property type="entry name" value="Nitroreductase"/>
    <property type="match status" value="1"/>
</dbReference>
<dbReference type="CDD" id="cd02135">
    <property type="entry name" value="YdjA-like"/>
    <property type="match status" value="1"/>
</dbReference>
<dbReference type="PANTHER" id="PTHR43821">
    <property type="entry name" value="NAD(P)H NITROREDUCTASE YDJA-RELATED"/>
    <property type="match status" value="1"/>
</dbReference>
<protein>
    <recommendedName>
        <fullName evidence="7">Putative NAD(P)H nitroreductase</fullName>
        <ecNumber evidence="7">1.-.-.-</ecNumber>
    </recommendedName>
</protein>
<comment type="caution">
    <text evidence="11">The sequence shown here is derived from an EMBL/GenBank/DDBJ whole genome shotgun (WGS) entry which is preliminary data.</text>
</comment>
<evidence type="ECO:0000256" key="1">
    <source>
        <dbReference type="ARBA" id="ARBA00007118"/>
    </source>
</evidence>
<dbReference type="Proteomes" id="UP000308054">
    <property type="component" value="Unassembled WGS sequence"/>
</dbReference>
<evidence type="ECO:0000256" key="7">
    <source>
        <dbReference type="PIRNR" id="PIRNR000232"/>
    </source>
</evidence>